<dbReference type="AlphaFoldDB" id="A0A644X7D7"/>
<dbReference type="PRINTS" id="PR00181">
    <property type="entry name" value="MALTOSEBP"/>
</dbReference>
<evidence type="ECO:0000256" key="3">
    <source>
        <dbReference type="ARBA" id="ARBA00022597"/>
    </source>
</evidence>
<dbReference type="CDD" id="cd13586">
    <property type="entry name" value="PBP2_Maltose_binding_like"/>
    <property type="match status" value="1"/>
</dbReference>
<comment type="similarity">
    <text evidence="1">Belongs to the bacterial solute-binding protein 1 family.</text>
</comment>
<evidence type="ECO:0000313" key="6">
    <source>
        <dbReference type="EMBL" id="MPM11989.1"/>
    </source>
</evidence>
<dbReference type="InterPro" id="IPR006061">
    <property type="entry name" value="SBP_1_CS"/>
</dbReference>
<evidence type="ECO:0000256" key="1">
    <source>
        <dbReference type="ARBA" id="ARBA00008520"/>
    </source>
</evidence>
<dbReference type="GO" id="GO:0015768">
    <property type="term" value="P:maltose transport"/>
    <property type="evidence" value="ECO:0007669"/>
    <property type="project" value="TreeGrafter"/>
</dbReference>
<comment type="caution">
    <text evidence="6">The sequence shown here is derived from an EMBL/GenBank/DDBJ whole genome shotgun (WGS) entry which is preliminary data.</text>
</comment>
<sequence length="402" mass="43420">MVKRSKLLAVLIAGIIATTSLVGCGGKDEKGGTANTEKKTLTVWSHFTTNEVKEFEKVAKAWGEENNVEVSVVEDQGKFQEMIQACQSDNGPDLILGAPHDNLGTFQKAGITAEVPSGMVSADKYTSQGIVDAVTIGGKIYAVPFAQETTGMFYNKDKVKEVPKTMEDLVAMAKEVGFEYNINDFFFSYAFLSAGGGYVYKNNNGTLDPNDIGLGNEGAVAGLQFISDLVNKDKLMAADITGDIAKGDFTSGKSAFYFSGPWDVSGAKEAGLNFGVVPMPTLNGKAPQTFLGVQTSFVNENSKNKDLAWKLMEEFVNKGQDVVYKTGSRIPVAKDYAIDDEYTKAFMEQAKVAMPMPNIVEVQAMWEPAANNLKLLTLGQIDAKTAGENIVNQVKEGIKQIK</sequence>
<gene>
    <name evidence="6" type="primary">malX_3</name>
    <name evidence="6" type="ORF">SDC9_58340</name>
</gene>
<evidence type="ECO:0000256" key="2">
    <source>
        <dbReference type="ARBA" id="ARBA00022448"/>
    </source>
</evidence>
<dbReference type="InterPro" id="IPR006060">
    <property type="entry name" value="Maltose/Cyclodextrin-bd"/>
</dbReference>
<evidence type="ECO:0000256" key="4">
    <source>
        <dbReference type="ARBA" id="ARBA00022729"/>
    </source>
</evidence>
<dbReference type="SUPFAM" id="SSF53850">
    <property type="entry name" value="Periplasmic binding protein-like II"/>
    <property type="match status" value="1"/>
</dbReference>
<dbReference type="PROSITE" id="PS51257">
    <property type="entry name" value="PROKAR_LIPOPROTEIN"/>
    <property type="match status" value="1"/>
</dbReference>
<dbReference type="PANTHER" id="PTHR30061">
    <property type="entry name" value="MALTOSE-BINDING PERIPLASMIC PROTEIN"/>
    <property type="match status" value="1"/>
</dbReference>
<dbReference type="GO" id="GO:0042956">
    <property type="term" value="P:maltodextrin transmembrane transport"/>
    <property type="evidence" value="ECO:0007669"/>
    <property type="project" value="TreeGrafter"/>
</dbReference>
<keyword evidence="4" id="KW-0732">Signal</keyword>
<evidence type="ECO:0000256" key="5">
    <source>
        <dbReference type="ARBA" id="ARBA00030303"/>
    </source>
</evidence>
<dbReference type="GO" id="GO:0015144">
    <property type="term" value="F:carbohydrate transmembrane transporter activity"/>
    <property type="evidence" value="ECO:0007669"/>
    <property type="project" value="InterPro"/>
</dbReference>
<reference evidence="6" key="1">
    <citation type="submission" date="2019-08" db="EMBL/GenBank/DDBJ databases">
        <authorList>
            <person name="Kucharzyk K."/>
            <person name="Murdoch R.W."/>
            <person name="Higgins S."/>
            <person name="Loffler F."/>
        </authorList>
    </citation>
    <scope>NUCLEOTIDE SEQUENCE</scope>
</reference>
<dbReference type="InterPro" id="IPR006059">
    <property type="entry name" value="SBP"/>
</dbReference>
<keyword evidence="3" id="KW-0762">Sugar transport</keyword>
<keyword evidence="2" id="KW-0813">Transport</keyword>
<dbReference type="PANTHER" id="PTHR30061:SF50">
    <property type="entry name" value="MALTOSE_MALTODEXTRIN-BINDING PERIPLASMIC PROTEIN"/>
    <property type="match status" value="1"/>
</dbReference>
<dbReference type="GO" id="GO:1901982">
    <property type="term" value="F:maltose binding"/>
    <property type="evidence" value="ECO:0007669"/>
    <property type="project" value="TreeGrafter"/>
</dbReference>
<protein>
    <recommendedName>
        <fullName evidence="5">Maltodextrin-binding protein</fullName>
    </recommendedName>
</protein>
<dbReference type="Gene3D" id="3.40.190.10">
    <property type="entry name" value="Periplasmic binding protein-like II"/>
    <property type="match status" value="2"/>
</dbReference>
<accession>A0A644X7D7</accession>
<dbReference type="GO" id="GO:0055052">
    <property type="term" value="C:ATP-binding cassette (ABC) transporter complex, substrate-binding subunit-containing"/>
    <property type="evidence" value="ECO:0007669"/>
    <property type="project" value="TreeGrafter"/>
</dbReference>
<dbReference type="PROSITE" id="PS01037">
    <property type="entry name" value="SBP_BACTERIAL_1"/>
    <property type="match status" value="1"/>
</dbReference>
<dbReference type="Pfam" id="PF13416">
    <property type="entry name" value="SBP_bac_8"/>
    <property type="match status" value="1"/>
</dbReference>
<proteinExistence type="inferred from homology"/>
<name>A0A644X7D7_9ZZZZ</name>
<dbReference type="EMBL" id="VSSQ01001907">
    <property type="protein sequence ID" value="MPM11989.1"/>
    <property type="molecule type" value="Genomic_DNA"/>
</dbReference>
<organism evidence="6">
    <name type="scientific">bioreactor metagenome</name>
    <dbReference type="NCBI Taxonomy" id="1076179"/>
    <lineage>
        <taxon>unclassified sequences</taxon>
        <taxon>metagenomes</taxon>
        <taxon>ecological metagenomes</taxon>
    </lineage>
</organism>